<evidence type="ECO:0000313" key="5">
    <source>
        <dbReference type="EMBL" id="RIA88363.1"/>
    </source>
</evidence>
<evidence type="ECO:0000259" key="4">
    <source>
        <dbReference type="Pfam" id="PF08585"/>
    </source>
</evidence>
<dbReference type="STRING" id="658196.A0A397SQF5"/>
<dbReference type="PANTHER" id="PTHR14790">
    <property type="entry name" value="RECQ-MEDIATED GENOME INSTABILITY PROTEIN 1 RMI1"/>
    <property type="match status" value="1"/>
</dbReference>
<reference evidence="5 6" key="1">
    <citation type="submission" date="2018-06" db="EMBL/GenBank/DDBJ databases">
        <title>Comparative genomics reveals the genomic features of Rhizophagus irregularis, R. cerebriforme, R. diaphanum and Gigaspora rosea, and their symbiotic lifestyle signature.</title>
        <authorList>
            <person name="Morin E."/>
            <person name="San Clemente H."/>
            <person name="Chen E.C.H."/>
            <person name="De La Providencia I."/>
            <person name="Hainaut M."/>
            <person name="Kuo A."/>
            <person name="Kohler A."/>
            <person name="Murat C."/>
            <person name="Tang N."/>
            <person name="Roy S."/>
            <person name="Loubradou J."/>
            <person name="Henrissat B."/>
            <person name="Grigoriev I.V."/>
            <person name="Corradi N."/>
            <person name="Roux C."/>
            <person name="Martin F.M."/>
        </authorList>
    </citation>
    <scope>NUCLEOTIDE SEQUENCE [LARGE SCALE GENOMIC DNA]</scope>
    <source>
        <strain evidence="5 6">DAOM 227022</strain>
    </source>
</reference>
<evidence type="ECO:0000256" key="2">
    <source>
        <dbReference type="ARBA" id="ARBA00018987"/>
    </source>
</evidence>
<dbReference type="Pfam" id="PF08585">
    <property type="entry name" value="RMI1_N_C"/>
    <property type="match status" value="1"/>
</dbReference>
<feature type="region of interest" description="Disordered" evidence="3">
    <location>
        <begin position="449"/>
        <end position="471"/>
    </location>
</feature>
<evidence type="ECO:0000313" key="6">
    <source>
        <dbReference type="Proteomes" id="UP000265703"/>
    </source>
</evidence>
<name>A0A397SQF5_9GLOM</name>
<sequence length="723" mass="81607">MISNGIDESIFHHIEMMFSKTTFEFRRDGLEKALVKVLSEKEIIHINELLNRIFFELLHSDLSDVIYPTLPNLDEFQNGYIAQNGPILLEIVECIEVGISTYKLLQILDEFESSQANNAEDGSEKRIEFPRKMLHLLLSDGQQQIKGMEYKQISELSLHTPIGKKVLINNVKYGDNMLFLTPENTYVCEGFEWTSRRLGDLKLTFMELLGMATNENVEDESQISYNALHPFDVQPIISPSNMGGRLSRVIFENVPNMPDLTKLKRFLLKAETSNPPPRSVPPYNKTSLERDFIVRTSSLHQESSFNNTTRPNSVTRMSLNNTMRPNSLAKASSCAEPPFINSMRSDANEEPPHSEPSYIMSSRLKNVTKSSFTKPTFKAPLRQFNVDTPSPNPSSKSICDEPAFKAASSWDGPAEELSCSQPALRNASTLYTNQEAALSTETAFKKSSTLYNPPSLLSTTRPTFRSSSPIEEKTSFIEPSFNASSIRSNSGEKASFNNRLSYNNTPRSHLSMSSNELDFNVSPIQPNSRFKEPGSKVSYSMYSNPGVDPFSIQDDDISYMLIEDDNNEKYNDKELYSKKAFIEKNQNRDDFHNDDGVIIIDSDRPIKDLCNNVITESTKNNLASLFESLENEYKAISDANLPPVRDPSSIGSNHNKNKRSWLYEEIDCDNDMGLDDAELPPVKRVSRGIDEDGGSLANPIVLDYDDNDYEMDLDEILSGYTEC</sequence>
<dbReference type="GO" id="GO:0000712">
    <property type="term" value="P:resolution of meiotic recombination intermediates"/>
    <property type="evidence" value="ECO:0007669"/>
    <property type="project" value="TreeGrafter"/>
</dbReference>
<comment type="caution">
    <text evidence="5">The sequence shown here is derived from an EMBL/GenBank/DDBJ whole genome shotgun (WGS) entry which is preliminary data.</text>
</comment>
<dbReference type="AlphaFoldDB" id="A0A397SQF5"/>
<proteinExistence type="inferred from homology"/>
<comment type="similarity">
    <text evidence="1">Belongs to the RMI1 family.</text>
</comment>
<evidence type="ECO:0000256" key="3">
    <source>
        <dbReference type="SAM" id="MobiDB-lite"/>
    </source>
</evidence>
<dbReference type="InterPro" id="IPR013894">
    <property type="entry name" value="RMI1_OB"/>
</dbReference>
<accession>A0A397SQF5</accession>
<dbReference type="GO" id="GO:0016604">
    <property type="term" value="C:nuclear body"/>
    <property type="evidence" value="ECO:0007669"/>
    <property type="project" value="TreeGrafter"/>
</dbReference>
<dbReference type="EMBL" id="QKYT01000266">
    <property type="protein sequence ID" value="RIA88363.1"/>
    <property type="molecule type" value="Genomic_DNA"/>
</dbReference>
<dbReference type="PANTHER" id="PTHR14790:SF15">
    <property type="entry name" value="RECQ-MEDIATED GENOME INSTABILITY PROTEIN 1"/>
    <property type="match status" value="1"/>
</dbReference>
<gene>
    <name evidence="5" type="ORF">C1645_826422</name>
</gene>
<organism evidence="5 6">
    <name type="scientific">Glomus cerebriforme</name>
    <dbReference type="NCBI Taxonomy" id="658196"/>
    <lineage>
        <taxon>Eukaryota</taxon>
        <taxon>Fungi</taxon>
        <taxon>Fungi incertae sedis</taxon>
        <taxon>Mucoromycota</taxon>
        <taxon>Glomeromycotina</taxon>
        <taxon>Glomeromycetes</taxon>
        <taxon>Glomerales</taxon>
        <taxon>Glomeraceae</taxon>
        <taxon>Glomus</taxon>
    </lineage>
</organism>
<evidence type="ECO:0000256" key="1">
    <source>
        <dbReference type="ARBA" id="ARBA00006395"/>
    </source>
</evidence>
<dbReference type="Proteomes" id="UP000265703">
    <property type="component" value="Unassembled WGS sequence"/>
</dbReference>
<protein>
    <recommendedName>
        <fullName evidence="2">RecQ-mediated genome instability protein 1</fullName>
    </recommendedName>
</protein>
<dbReference type="Gene3D" id="2.40.50.770">
    <property type="entry name" value="RecQ-mediated genome instability protein Rmi1, C-terminal domain"/>
    <property type="match status" value="1"/>
</dbReference>
<dbReference type="GO" id="GO:0031422">
    <property type="term" value="C:RecQ family helicase-topoisomerase III complex"/>
    <property type="evidence" value="ECO:0007669"/>
    <property type="project" value="TreeGrafter"/>
</dbReference>
<feature type="compositionally biased region" description="Low complexity" evidence="3">
    <location>
        <begin position="455"/>
        <end position="469"/>
    </location>
</feature>
<dbReference type="InterPro" id="IPR042470">
    <property type="entry name" value="RMI1_N_C_sf"/>
</dbReference>
<feature type="domain" description="RecQ mediated genome instability protein 1 OB-fold" evidence="4">
    <location>
        <begin position="83"/>
        <end position="187"/>
    </location>
</feature>
<dbReference type="OrthoDB" id="341511at2759"/>
<dbReference type="GO" id="GO:0000724">
    <property type="term" value="P:double-strand break repair via homologous recombination"/>
    <property type="evidence" value="ECO:0007669"/>
    <property type="project" value="TreeGrafter"/>
</dbReference>
<dbReference type="SMART" id="SM01161">
    <property type="entry name" value="DUF1767"/>
    <property type="match status" value="1"/>
</dbReference>
<keyword evidence="6" id="KW-1185">Reference proteome</keyword>